<protein>
    <submittedName>
        <fullName evidence="1">Uncharacterized protein</fullName>
    </submittedName>
</protein>
<dbReference type="EMBL" id="PP847201">
    <property type="protein sequence ID" value="XBY85659.1"/>
    <property type="molecule type" value="Genomic_DNA"/>
</dbReference>
<evidence type="ECO:0000313" key="1">
    <source>
        <dbReference type="EMBL" id="XBY85659.1"/>
    </source>
</evidence>
<organism evidence="1">
    <name type="scientific">Iridovirus sp</name>
    <dbReference type="NCBI Taxonomy" id="135728"/>
    <lineage>
        <taxon>Viruses</taxon>
        <taxon>Varidnaviria</taxon>
        <taxon>Bamfordvirae</taxon>
        <taxon>Nucleocytoviricota</taxon>
        <taxon>Megaviricetes</taxon>
        <taxon>Pimascovirales</taxon>
        <taxon>Pimascovirales incertae sedis</taxon>
        <taxon>Iridoviridae</taxon>
        <taxon>Betairidovirinae</taxon>
        <taxon>Iridovirus</taxon>
    </lineage>
</organism>
<name>A0AAU7YBD3_9VIRU</name>
<reference evidence="1" key="1">
    <citation type="submission" date="2024-05" db="EMBL/GenBank/DDBJ databases">
        <title>Complete genomes of an iridovirus, and two densoviruses identified in lab reared social spiders in California, USA.</title>
        <authorList>
            <person name="Millerwise S."/>
            <person name="Lund M.C."/>
            <person name="Schmidlin K."/>
            <person name="Kraberger S."/>
            <person name="Harrison J."/>
            <person name="Cease A."/>
            <person name="Pinter-Wollman N."/>
            <person name="Varsani A."/>
        </authorList>
    </citation>
    <scope>NUCLEOTIDE SEQUENCE</scope>
    <source>
        <strain evidence="1">SocP20</strain>
    </source>
</reference>
<sequence>MEKNDPIYHLLLILLHPFYNHKILDEQIYNLHFSTIRYLLYLELLQIFQEVHKEPYQM</sequence>
<proteinExistence type="predicted"/>
<accession>A0AAU7YBD3</accession>